<evidence type="ECO:0000313" key="2">
    <source>
        <dbReference type="Proteomes" id="UP000814033"/>
    </source>
</evidence>
<comment type="caution">
    <text evidence="1">The sequence shown here is derived from an EMBL/GenBank/DDBJ whole genome shotgun (WGS) entry which is preliminary data.</text>
</comment>
<keyword evidence="2" id="KW-1185">Reference proteome</keyword>
<evidence type="ECO:0000313" key="1">
    <source>
        <dbReference type="EMBL" id="KAI0043103.1"/>
    </source>
</evidence>
<dbReference type="EMBL" id="MU276033">
    <property type="protein sequence ID" value="KAI0043103.1"/>
    <property type="molecule type" value="Genomic_DNA"/>
</dbReference>
<dbReference type="Proteomes" id="UP000814033">
    <property type="component" value="Unassembled WGS sequence"/>
</dbReference>
<gene>
    <name evidence="1" type="ORF">FA95DRAFT_1609679</name>
</gene>
<proteinExistence type="predicted"/>
<organism evidence="1 2">
    <name type="scientific">Auriscalpium vulgare</name>
    <dbReference type="NCBI Taxonomy" id="40419"/>
    <lineage>
        <taxon>Eukaryota</taxon>
        <taxon>Fungi</taxon>
        <taxon>Dikarya</taxon>
        <taxon>Basidiomycota</taxon>
        <taxon>Agaricomycotina</taxon>
        <taxon>Agaricomycetes</taxon>
        <taxon>Russulales</taxon>
        <taxon>Auriscalpiaceae</taxon>
        <taxon>Auriscalpium</taxon>
    </lineage>
</organism>
<protein>
    <submittedName>
        <fullName evidence="1">Uncharacterized protein</fullName>
    </submittedName>
</protein>
<reference evidence="1" key="2">
    <citation type="journal article" date="2022" name="New Phytol.">
        <title>Evolutionary transition to the ectomycorrhizal habit in the genomes of a hyperdiverse lineage of mushroom-forming fungi.</title>
        <authorList>
            <person name="Looney B."/>
            <person name="Miyauchi S."/>
            <person name="Morin E."/>
            <person name="Drula E."/>
            <person name="Courty P.E."/>
            <person name="Kohler A."/>
            <person name="Kuo A."/>
            <person name="LaButti K."/>
            <person name="Pangilinan J."/>
            <person name="Lipzen A."/>
            <person name="Riley R."/>
            <person name="Andreopoulos W."/>
            <person name="He G."/>
            <person name="Johnson J."/>
            <person name="Nolan M."/>
            <person name="Tritt A."/>
            <person name="Barry K.W."/>
            <person name="Grigoriev I.V."/>
            <person name="Nagy L.G."/>
            <person name="Hibbett D."/>
            <person name="Henrissat B."/>
            <person name="Matheny P.B."/>
            <person name="Labbe J."/>
            <person name="Martin F.M."/>
        </authorList>
    </citation>
    <scope>NUCLEOTIDE SEQUENCE</scope>
    <source>
        <strain evidence="1">FP105234-sp</strain>
    </source>
</reference>
<sequence length="292" mass="32573">MKTTPLREDRAYINALPVEILRIIFSKLGLAKDSVWPGVKPFSLALVCRRWRGVALTDKMPWSNIKLSWEVRLIKWAAERAAPNLLMVRPGAEGSVLDKDRRDLVNGLLSRVEIMHLALPPSNQGDNSKLLNGLSSTAQALQVLELMANGSYRRFWPPTLGIQDNNKDEMNLHTLVLDGLWFSQWPIWAQNIRTFRVRSMSVGPEQLGMPLSSFVTAFLNMPRLECVDIRNINPGDTSTLTSPQPTFIFDALTDLLLLGDDAMVAAIRAWLTPNAPNLIHDGVVAIGTMTIP</sequence>
<reference evidence="1" key="1">
    <citation type="submission" date="2021-02" db="EMBL/GenBank/DDBJ databases">
        <authorList>
            <consortium name="DOE Joint Genome Institute"/>
            <person name="Ahrendt S."/>
            <person name="Looney B.P."/>
            <person name="Miyauchi S."/>
            <person name="Morin E."/>
            <person name="Drula E."/>
            <person name="Courty P.E."/>
            <person name="Chicoki N."/>
            <person name="Fauchery L."/>
            <person name="Kohler A."/>
            <person name="Kuo A."/>
            <person name="Labutti K."/>
            <person name="Pangilinan J."/>
            <person name="Lipzen A."/>
            <person name="Riley R."/>
            <person name="Andreopoulos W."/>
            <person name="He G."/>
            <person name="Johnson J."/>
            <person name="Barry K.W."/>
            <person name="Grigoriev I.V."/>
            <person name="Nagy L."/>
            <person name="Hibbett D."/>
            <person name="Henrissat B."/>
            <person name="Matheny P.B."/>
            <person name="Labbe J."/>
            <person name="Martin F."/>
        </authorList>
    </citation>
    <scope>NUCLEOTIDE SEQUENCE</scope>
    <source>
        <strain evidence="1">FP105234-sp</strain>
    </source>
</reference>
<accession>A0ACB8RHV4</accession>
<name>A0ACB8RHV4_9AGAM</name>